<feature type="transmembrane region" description="Helical" evidence="5">
    <location>
        <begin position="157"/>
        <end position="176"/>
    </location>
</feature>
<feature type="transmembrane region" description="Helical" evidence="5">
    <location>
        <begin position="39"/>
        <end position="58"/>
    </location>
</feature>
<accession>A0A423WXA8</accession>
<dbReference type="InterPro" id="IPR011701">
    <property type="entry name" value="MFS"/>
</dbReference>
<feature type="transmembrane region" description="Helical" evidence="5">
    <location>
        <begin position="94"/>
        <end position="114"/>
    </location>
</feature>
<dbReference type="InterPro" id="IPR036259">
    <property type="entry name" value="MFS_trans_sf"/>
</dbReference>
<feature type="transmembrane region" description="Helical" evidence="5">
    <location>
        <begin position="410"/>
        <end position="427"/>
    </location>
</feature>
<dbReference type="Gene3D" id="1.20.1720.10">
    <property type="entry name" value="Multidrug resistance protein D"/>
    <property type="match status" value="1"/>
</dbReference>
<dbReference type="EMBL" id="LKEB01000036">
    <property type="protein sequence ID" value="ROW08098.1"/>
    <property type="molecule type" value="Genomic_DNA"/>
</dbReference>
<dbReference type="Pfam" id="PF07690">
    <property type="entry name" value="MFS_1"/>
    <property type="match status" value="1"/>
</dbReference>
<dbReference type="GO" id="GO:0005886">
    <property type="term" value="C:plasma membrane"/>
    <property type="evidence" value="ECO:0007669"/>
    <property type="project" value="TreeGrafter"/>
</dbReference>
<feature type="signal peptide" evidence="6">
    <location>
        <begin position="1"/>
        <end position="19"/>
    </location>
</feature>
<dbReference type="PANTHER" id="PTHR23501">
    <property type="entry name" value="MAJOR FACILITATOR SUPERFAMILY"/>
    <property type="match status" value="1"/>
</dbReference>
<dbReference type="InterPro" id="IPR020846">
    <property type="entry name" value="MFS_dom"/>
</dbReference>
<dbReference type="PANTHER" id="PTHR23501:SF43">
    <property type="entry name" value="MULTIDRUG TRANSPORTER, PUTATIVE (AFU_ORTHOLOGUE AFUA_6G03040)-RELATED"/>
    <property type="match status" value="1"/>
</dbReference>
<evidence type="ECO:0000256" key="6">
    <source>
        <dbReference type="SAM" id="SignalP"/>
    </source>
</evidence>
<protein>
    <recommendedName>
        <fullName evidence="7">Major facilitator superfamily (MFS) profile domain-containing protein</fullName>
    </recommendedName>
</protein>
<feature type="transmembrane region" description="Helical" evidence="5">
    <location>
        <begin position="70"/>
        <end position="88"/>
    </location>
</feature>
<evidence type="ECO:0000256" key="4">
    <source>
        <dbReference type="ARBA" id="ARBA00023136"/>
    </source>
</evidence>
<dbReference type="Gene3D" id="1.20.1250.20">
    <property type="entry name" value="MFS general substrate transporter like domains"/>
    <property type="match status" value="1"/>
</dbReference>
<feature type="transmembrane region" description="Helical" evidence="5">
    <location>
        <begin position="228"/>
        <end position="250"/>
    </location>
</feature>
<gene>
    <name evidence="8" type="ORF">VPNG_06132</name>
</gene>
<feature type="transmembrane region" description="Helical" evidence="5">
    <location>
        <begin position="367"/>
        <end position="389"/>
    </location>
</feature>
<dbReference type="SUPFAM" id="SSF103473">
    <property type="entry name" value="MFS general substrate transporter"/>
    <property type="match status" value="1"/>
</dbReference>
<dbReference type="InParanoid" id="A0A423WXA8"/>
<feature type="transmembrane region" description="Helical" evidence="5">
    <location>
        <begin position="271"/>
        <end position="294"/>
    </location>
</feature>
<evidence type="ECO:0000256" key="5">
    <source>
        <dbReference type="SAM" id="Phobius"/>
    </source>
</evidence>
<feature type="domain" description="Major facilitator superfamily (MFS) profile" evidence="7">
    <location>
        <begin position="4"/>
        <end position="493"/>
    </location>
</feature>
<dbReference type="OrthoDB" id="440553at2759"/>
<dbReference type="Proteomes" id="UP000285146">
    <property type="component" value="Unassembled WGS sequence"/>
</dbReference>
<dbReference type="PRINTS" id="PR01036">
    <property type="entry name" value="TCRTETB"/>
</dbReference>
<keyword evidence="9" id="KW-1185">Reference proteome</keyword>
<evidence type="ECO:0000259" key="7">
    <source>
        <dbReference type="PROSITE" id="PS50850"/>
    </source>
</evidence>
<feature type="transmembrane region" description="Helical" evidence="5">
    <location>
        <begin position="306"/>
        <end position="329"/>
    </location>
</feature>
<feature type="chain" id="PRO_5019406463" description="Major facilitator superfamily (MFS) profile domain-containing protein" evidence="6">
    <location>
        <begin position="20"/>
        <end position="526"/>
    </location>
</feature>
<comment type="caution">
    <text evidence="8">The sequence shown here is derived from an EMBL/GenBank/DDBJ whole genome shotgun (WGS) entry which is preliminary data.</text>
</comment>
<organism evidence="8 9">
    <name type="scientific">Cytospora leucostoma</name>
    <dbReference type="NCBI Taxonomy" id="1230097"/>
    <lineage>
        <taxon>Eukaryota</taxon>
        <taxon>Fungi</taxon>
        <taxon>Dikarya</taxon>
        <taxon>Ascomycota</taxon>
        <taxon>Pezizomycotina</taxon>
        <taxon>Sordariomycetes</taxon>
        <taxon>Sordariomycetidae</taxon>
        <taxon>Diaporthales</taxon>
        <taxon>Cytosporaceae</taxon>
        <taxon>Cytospora</taxon>
    </lineage>
</organism>
<evidence type="ECO:0000256" key="1">
    <source>
        <dbReference type="ARBA" id="ARBA00004141"/>
    </source>
</evidence>
<keyword evidence="4 5" id="KW-0472">Membrane</keyword>
<proteinExistence type="predicted"/>
<keyword evidence="6" id="KW-0732">Signal</keyword>
<sequence length="526" mass="56755">MAFRLSLLCLGLFISMLDASIVATSLFTIGVEFNDLERINWVALAYTLAFLGCAVFFARSADVVGRRNAFIAAFVIFFSFSLGCGFSQNLDTLIACRTFQGIGGSGLFSVTMIIFPEMSPPSARKVIAPIIGMVISTSGVLGPILGGLLTHYATWRWVFWINGPIGFLAMVLFYLAWPKPEYLPTMHKRSWKDLDFVGSFLLIAAAVLVVFAFQSAGEQTVGNPWAKGMFIGPLVAGISSWLVLFVWEGAFEYHWCYKMAALPLILIRNRVFAAAVLSTILLGFAYLATLYAVPLRLQVVNGKSPVMAGVMMLPMLGATGIGSVLTGAFSRKNNRLFETMTVATIMVTLGLALETTVSDAAELEPKFLGFLVFIGLGYGMITSSATVFTTVEAPITEHAPAQGIIAQSRMLGGSIGIAMSSAVLAVQQTSQLAGVVSPSALSSLQSSGSSLTPAQYAAIRKTYNDSFKETMEVCAIVASIGVLVTMGTYRRHRVPLHAQREQQVREEIERRRAEKEALNAVSQSSG</sequence>
<dbReference type="GO" id="GO:0022857">
    <property type="term" value="F:transmembrane transporter activity"/>
    <property type="evidence" value="ECO:0007669"/>
    <property type="project" value="InterPro"/>
</dbReference>
<name>A0A423WXA8_9PEZI</name>
<reference evidence="8 9" key="1">
    <citation type="submission" date="2015-09" db="EMBL/GenBank/DDBJ databases">
        <title>Host preference determinants of Valsa canker pathogens revealed by comparative genomics.</title>
        <authorList>
            <person name="Yin Z."/>
            <person name="Huang L."/>
        </authorList>
    </citation>
    <scope>NUCLEOTIDE SEQUENCE [LARGE SCALE GENOMIC DNA]</scope>
    <source>
        <strain evidence="8 9">SXYLt</strain>
    </source>
</reference>
<keyword evidence="3 5" id="KW-1133">Transmembrane helix</keyword>
<evidence type="ECO:0000256" key="2">
    <source>
        <dbReference type="ARBA" id="ARBA00022692"/>
    </source>
</evidence>
<dbReference type="AlphaFoldDB" id="A0A423WXA8"/>
<evidence type="ECO:0000313" key="9">
    <source>
        <dbReference type="Proteomes" id="UP000285146"/>
    </source>
</evidence>
<dbReference type="PROSITE" id="PS50850">
    <property type="entry name" value="MFS"/>
    <property type="match status" value="1"/>
</dbReference>
<keyword evidence="2 5" id="KW-0812">Transmembrane</keyword>
<feature type="transmembrane region" description="Helical" evidence="5">
    <location>
        <begin position="196"/>
        <end position="216"/>
    </location>
</feature>
<evidence type="ECO:0000313" key="8">
    <source>
        <dbReference type="EMBL" id="ROW08098.1"/>
    </source>
</evidence>
<feature type="transmembrane region" description="Helical" evidence="5">
    <location>
        <begin position="126"/>
        <end position="145"/>
    </location>
</feature>
<comment type="subcellular location">
    <subcellularLocation>
        <location evidence="1">Membrane</location>
        <topology evidence="1">Multi-pass membrane protein</topology>
    </subcellularLocation>
</comment>
<evidence type="ECO:0000256" key="3">
    <source>
        <dbReference type="ARBA" id="ARBA00022989"/>
    </source>
</evidence>